<accession>A0A6L6PFV1</accession>
<evidence type="ECO:0000313" key="3">
    <source>
        <dbReference type="Proteomes" id="UP000475582"/>
    </source>
</evidence>
<evidence type="ECO:0000256" key="1">
    <source>
        <dbReference type="SAM" id="SignalP"/>
    </source>
</evidence>
<comment type="caution">
    <text evidence="2">The sequence shown here is derived from an EMBL/GenBank/DDBJ whole genome shotgun (WGS) entry which is preliminary data.</text>
</comment>
<keyword evidence="1" id="KW-0732">Signal</keyword>
<feature type="chain" id="PRO_5027081946" description="DUF4412 domain-containing protein" evidence="1">
    <location>
        <begin position="22"/>
        <end position="278"/>
    </location>
</feature>
<gene>
    <name evidence="2" type="ORF">GM676_10355</name>
</gene>
<feature type="signal peptide" evidence="1">
    <location>
        <begin position="1"/>
        <end position="21"/>
    </location>
</feature>
<evidence type="ECO:0000313" key="2">
    <source>
        <dbReference type="EMBL" id="MTV37976.1"/>
    </source>
</evidence>
<sequence length="278" mass="29608">MNTQNTLLSALLCCLCVPALAAGVDPAPGKVVKNAPYSAVGDQETRRDLADGNQITSKTSTLYYRDSNGNTRQETRGPNGDVQSVMIQTATDNAMYTLVPAAKLAIRISLERINARAAAAGAAAGAAIKAERKQGEDIVIKRAAPDSGYANIVPLVAGAYGDMKWAGKTVTQDLGARNIDGVKAEGKLRSYEIPAGEAGNRKPIVVADESWYSPELQMTLYSQHSDPRTGVAIFRLTNLKRGEPAAALFSVPSDYTINDVTDGPEKALGELEAQWKKK</sequence>
<keyword evidence="3" id="KW-1185">Reference proteome</keyword>
<dbReference type="Proteomes" id="UP000475582">
    <property type="component" value="Unassembled WGS sequence"/>
</dbReference>
<protein>
    <recommendedName>
        <fullName evidence="4">DUF4412 domain-containing protein</fullName>
    </recommendedName>
</protein>
<dbReference type="AlphaFoldDB" id="A0A6L6PFV1"/>
<dbReference type="EMBL" id="WNKY01000008">
    <property type="protein sequence ID" value="MTV37976.1"/>
    <property type="molecule type" value="Genomic_DNA"/>
</dbReference>
<proteinExistence type="predicted"/>
<evidence type="ECO:0008006" key="4">
    <source>
        <dbReference type="Google" id="ProtNLM"/>
    </source>
</evidence>
<reference evidence="2 3" key="1">
    <citation type="submission" date="2019-11" db="EMBL/GenBank/DDBJ databases">
        <title>Type strains purchased from KCTC, JCM and DSMZ.</title>
        <authorList>
            <person name="Lu H."/>
        </authorList>
    </citation>
    <scope>NUCLEOTIDE SEQUENCE [LARGE SCALE GENOMIC DNA]</scope>
    <source>
        <strain evidence="2 3">KCTC 22382</strain>
    </source>
</reference>
<name>A0A6L6PFV1_9BURK</name>
<dbReference type="OrthoDB" id="115149at2"/>
<dbReference type="RefSeq" id="WP_155463451.1">
    <property type="nucleotide sequence ID" value="NZ_WNKY01000008.1"/>
</dbReference>
<organism evidence="2 3">
    <name type="scientific">Duganella radicis</name>
    <dbReference type="NCBI Taxonomy" id="551988"/>
    <lineage>
        <taxon>Bacteria</taxon>
        <taxon>Pseudomonadati</taxon>
        <taxon>Pseudomonadota</taxon>
        <taxon>Betaproteobacteria</taxon>
        <taxon>Burkholderiales</taxon>
        <taxon>Oxalobacteraceae</taxon>
        <taxon>Telluria group</taxon>
        <taxon>Duganella</taxon>
    </lineage>
</organism>